<sequence length="212" mass="23566">MLRKLAELVSEGVRTDKGFKEVHVRAVAKQLSETFAPDVFSSNQLYNHLRKWRTRWVKVCRLRDISGALWDEDSSMIVLDDEHLMGYTKATGRYAMASNEPLGMPTDLGQLGQETPIDLTTETESVKPTNHHGSAESSKAGEEKGKESGLGKRKRASEQDQLLMIAMTDAVQSVANAMLTPVHNELHPNLYSSVMSSPGHPAEARWLPCVTY</sequence>
<dbReference type="AlphaFoldDB" id="A0AAQ3WS06"/>
<accession>A0AAQ3WS06</accession>
<gene>
    <name evidence="3" type="ORF">U9M48_019853</name>
</gene>
<feature type="compositionally biased region" description="Basic and acidic residues" evidence="1">
    <location>
        <begin position="139"/>
        <end position="150"/>
    </location>
</feature>
<evidence type="ECO:0000313" key="4">
    <source>
        <dbReference type="Proteomes" id="UP001341281"/>
    </source>
</evidence>
<dbReference type="Pfam" id="PF12776">
    <property type="entry name" value="Myb_DNA-bind_3"/>
    <property type="match status" value="1"/>
</dbReference>
<proteinExistence type="predicted"/>
<dbReference type="EMBL" id="CP144748">
    <property type="protein sequence ID" value="WVZ71241.1"/>
    <property type="molecule type" value="Genomic_DNA"/>
</dbReference>
<feature type="region of interest" description="Disordered" evidence="1">
    <location>
        <begin position="121"/>
        <end position="156"/>
    </location>
</feature>
<reference evidence="3 4" key="1">
    <citation type="submission" date="2024-02" db="EMBL/GenBank/DDBJ databases">
        <title>High-quality chromosome-scale genome assembly of Pensacola bahiagrass (Paspalum notatum Flugge var. saurae).</title>
        <authorList>
            <person name="Vega J.M."/>
            <person name="Podio M."/>
            <person name="Orjuela J."/>
            <person name="Siena L.A."/>
            <person name="Pessino S.C."/>
            <person name="Combes M.C."/>
            <person name="Mariac C."/>
            <person name="Albertini E."/>
            <person name="Pupilli F."/>
            <person name="Ortiz J.P.A."/>
            <person name="Leblanc O."/>
        </authorList>
    </citation>
    <scope>NUCLEOTIDE SEQUENCE [LARGE SCALE GENOMIC DNA]</scope>
    <source>
        <strain evidence="3">R1</strain>
        <tissue evidence="3">Leaf</tissue>
    </source>
</reference>
<feature type="compositionally biased region" description="Polar residues" evidence="1">
    <location>
        <begin position="121"/>
        <end position="132"/>
    </location>
</feature>
<dbReference type="PANTHER" id="PTHR47127">
    <property type="entry name" value="10A19I.15"/>
    <property type="match status" value="1"/>
</dbReference>
<protein>
    <recommendedName>
        <fullName evidence="2">Myb/SANT-like domain-containing protein</fullName>
    </recommendedName>
</protein>
<dbReference type="Proteomes" id="UP001341281">
    <property type="component" value="Chromosome 04"/>
</dbReference>
<evidence type="ECO:0000256" key="1">
    <source>
        <dbReference type="SAM" id="MobiDB-lite"/>
    </source>
</evidence>
<dbReference type="InterPro" id="IPR024752">
    <property type="entry name" value="Myb/SANT-like_dom"/>
</dbReference>
<evidence type="ECO:0000313" key="3">
    <source>
        <dbReference type="EMBL" id="WVZ71241.1"/>
    </source>
</evidence>
<feature type="domain" description="Myb/SANT-like" evidence="2">
    <location>
        <begin position="4"/>
        <end position="82"/>
    </location>
</feature>
<keyword evidence="4" id="KW-1185">Reference proteome</keyword>
<name>A0AAQ3WS06_PASNO</name>
<organism evidence="3 4">
    <name type="scientific">Paspalum notatum var. saurae</name>
    <dbReference type="NCBI Taxonomy" id="547442"/>
    <lineage>
        <taxon>Eukaryota</taxon>
        <taxon>Viridiplantae</taxon>
        <taxon>Streptophyta</taxon>
        <taxon>Embryophyta</taxon>
        <taxon>Tracheophyta</taxon>
        <taxon>Spermatophyta</taxon>
        <taxon>Magnoliopsida</taxon>
        <taxon>Liliopsida</taxon>
        <taxon>Poales</taxon>
        <taxon>Poaceae</taxon>
        <taxon>PACMAD clade</taxon>
        <taxon>Panicoideae</taxon>
        <taxon>Andropogonodae</taxon>
        <taxon>Paspaleae</taxon>
        <taxon>Paspalinae</taxon>
        <taxon>Paspalum</taxon>
    </lineage>
</organism>
<evidence type="ECO:0000259" key="2">
    <source>
        <dbReference type="Pfam" id="PF12776"/>
    </source>
</evidence>